<reference evidence="4" key="1">
    <citation type="submission" date="2019-02" db="EMBL/GenBank/DDBJ databases">
        <authorList>
            <person name="Li S.-H."/>
        </authorList>
    </citation>
    <scope>NUCLEOTIDE SEQUENCE</scope>
    <source>
        <strain evidence="4">IMCC14734</strain>
    </source>
</reference>
<feature type="transmembrane region" description="Helical" evidence="1">
    <location>
        <begin position="383"/>
        <end position="406"/>
    </location>
</feature>
<protein>
    <recommendedName>
        <fullName evidence="6">Gonadoliberin III</fullName>
    </recommendedName>
</protein>
<feature type="transmembrane region" description="Helical" evidence="1">
    <location>
        <begin position="412"/>
        <end position="431"/>
    </location>
</feature>
<dbReference type="InterPro" id="IPR025838">
    <property type="entry name" value="Transglut_i_TM"/>
</dbReference>
<feature type="transmembrane region" description="Helical" evidence="1">
    <location>
        <begin position="6"/>
        <end position="24"/>
    </location>
</feature>
<accession>A0ABT3TGG1</accession>
<keyword evidence="1" id="KW-0472">Membrane</keyword>
<feature type="domain" description="7 transmembrane helices usually fused to an inactive transglutaminase" evidence="3">
    <location>
        <begin position="259"/>
        <end position="504"/>
    </location>
</feature>
<evidence type="ECO:0000313" key="4">
    <source>
        <dbReference type="EMBL" id="MCX2981397.1"/>
    </source>
</evidence>
<feature type="domain" description="Inactive transglutaminase fused to 7 transmembrane helices" evidence="2">
    <location>
        <begin position="24"/>
        <end position="182"/>
    </location>
</feature>
<keyword evidence="5" id="KW-1185">Reference proteome</keyword>
<name>A0ABT3TGG1_9GAMM</name>
<evidence type="ECO:0000259" key="3">
    <source>
        <dbReference type="Pfam" id="PF14402"/>
    </source>
</evidence>
<feature type="transmembrane region" description="Helical" evidence="1">
    <location>
        <begin position="345"/>
        <end position="371"/>
    </location>
</feature>
<comment type="caution">
    <text evidence="4">The sequence shown here is derived from an EMBL/GenBank/DDBJ whole genome shotgun (WGS) entry which is preliminary data.</text>
</comment>
<evidence type="ECO:0008006" key="6">
    <source>
        <dbReference type="Google" id="ProtNLM"/>
    </source>
</evidence>
<feature type="transmembrane region" description="Helical" evidence="1">
    <location>
        <begin position="473"/>
        <end position="493"/>
    </location>
</feature>
<evidence type="ECO:0000313" key="5">
    <source>
        <dbReference type="Proteomes" id="UP001143362"/>
    </source>
</evidence>
<dbReference type="EMBL" id="SHNN01000002">
    <property type="protein sequence ID" value="MCX2981397.1"/>
    <property type="molecule type" value="Genomic_DNA"/>
</dbReference>
<sequence length="507" mass="56030">MNPGRQIVALVALLVIAGVSLVWYKHQVLGFPLLASESQTLWKIEATLKFDALGGPVTASINLPDAVVGRSDVFTEQMAPGYQFAIVDQDNNSIAQWRHADPPEGAQVLYLRSEIFFNELGPLTEAPAPVPVTPHLIGLEARGFADARQILAAMDLEPAALVETILREINSPQSAWLGLLLRDRSRRADKVQLAADLLAFQGIAARVIRGVELIDRQRGRSARFMLKVWQDNAWQLYDAKSATALPWTKFIEFQQGEQALFEVFGGEKSELSFAVVSEERAAFVNAVENARNHSSWLVDFSIYSLPVAQQSTFKLLLLIPLGALVVVILRNLVGIRTSGTFMPILIALSFLQTSLLPGLMLFLLVVGTGLLVRSYMSRLNLLLVPRIAAVLVFVIILYAAIGIAAHKLGFDWGAKVTFFPMIILSWTIERMSILWDEDGAREVFIQGGGSLVTASVAYLLMNSQTVSDAIFLYPEMLLIVLAIIIAIGSYSGYRLSDLRRFQPMERY</sequence>
<feature type="transmembrane region" description="Helical" evidence="1">
    <location>
        <begin position="315"/>
        <end position="333"/>
    </location>
</feature>
<evidence type="ECO:0000259" key="2">
    <source>
        <dbReference type="Pfam" id="PF14400"/>
    </source>
</evidence>
<organism evidence="4 5">
    <name type="scientific">Candidatus Litorirhabdus singularis</name>
    <dbReference type="NCBI Taxonomy" id="2518993"/>
    <lineage>
        <taxon>Bacteria</taxon>
        <taxon>Pseudomonadati</taxon>
        <taxon>Pseudomonadota</taxon>
        <taxon>Gammaproteobacteria</taxon>
        <taxon>Cellvibrionales</taxon>
        <taxon>Halieaceae</taxon>
        <taxon>Candidatus Litorirhabdus</taxon>
    </lineage>
</organism>
<dbReference type="RefSeq" id="WP_279245398.1">
    <property type="nucleotide sequence ID" value="NZ_SHNN01000002.1"/>
</dbReference>
<dbReference type="InterPro" id="IPR025840">
    <property type="entry name" value="7TM_transglut"/>
</dbReference>
<keyword evidence="1" id="KW-1133">Transmembrane helix</keyword>
<dbReference type="Proteomes" id="UP001143362">
    <property type="component" value="Unassembled WGS sequence"/>
</dbReference>
<dbReference type="Pfam" id="PF14402">
    <property type="entry name" value="7TM_transglut"/>
    <property type="match status" value="1"/>
</dbReference>
<proteinExistence type="predicted"/>
<dbReference type="Pfam" id="PF14400">
    <property type="entry name" value="Transglut_i_TM"/>
    <property type="match status" value="1"/>
</dbReference>
<gene>
    <name evidence="4" type="ORF">EYC98_11030</name>
</gene>
<evidence type="ECO:0000256" key="1">
    <source>
        <dbReference type="SAM" id="Phobius"/>
    </source>
</evidence>
<keyword evidence="1" id="KW-0812">Transmembrane</keyword>